<feature type="domain" description="Gamma tubulin complex component protein N-terminal" evidence="6">
    <location>
        <begin position="120"/>
        <end position="246"/>
    </location>
</feature>
<accession>A0A8X6VC06</accession>
<dbReference type="Pfam" id="PF17681">
    <property type="entry name" value="GCP_N_terminal"/>
    <property type="match status" value="1"/>
</dbReference>
<dbReference type="GO" id="GO:0043015">
    <property type="term" value="F:gamma-tubulin binding"/>
    <property type="evidence" value="ECO:0007669"/>
    <property type="project" value="InterPro"/>
</dbReference>
<dbReference type="GO" id="GO:0000278">
    <property type="term" value="P:mitotic cell cycle"/>
    <property type="evidence" value="ECO:0007669"/>
    <property type="project" value="TreeGrafter"/>
</dbReference>
<protein>
    <recommendedName>
        <fullName evidence="4">Gamma-tubulin complex component</fullName>
    </recommendedName>
</protein>
<gene>
    <name evidence="7" type="primary">TUBGCP2</name>
    <name evidence="7" type="ORF">TNCV_2140001</name>
</gene>
<dbReference type="GO" id="GO:0000930">
    <property type="term" value="C:gamma-tubulin complex"/>
    <property type="evidence" value="ECO:0007669"/>
    <property type="project" value="TreeGrafter"/>
</dbReference>
<dbReference type="PANTHER" id="PTHR19302:SF13">
    <property type="entry name" value="GAMMA-TUBULIN COMPLEX COMPONENT 2"/>
    <property type="match status" value="1"/>
</dbReference>
<dbReference type="GO" id="GO:0031122">
    <property type="term" value="P:cytoplasmic microtubule organization"/>
    <property type="evidence" value="ECO:0007669"/>
    <property type="project" value="TreeGrafter"/>
</dbReference>
<dbReference type="EMBL" id="BMAU01021221">
    <property type="protein sequence ID" value="GFY00605.1"/>
    <property type="molecule type" value="Genomic_DNA"/>
</dbReference>
<organism evidence="7 8">
    <name type="scientific">Trichonephila clavipes</name>
    <name type="common">Golden silk orbweaver</name>
    <name type="synonym">Nephila clavipes</name>
    <dbReference type="NCBI Taxonomy" id="2585209"/>
    <lineage>
        <taxon>Eukaryota</taxon>
        <taxon>Metazoa</taxon>
        <taxon>Ecdysozoa</taxon>
        <taxon>Arthropoda</taxon>
        <taxon>Chelicerata</taxon>
        <taxon>Arachnida</taxon>
        <taxon>Araneae</taxon>
        <taxon>Araneomorphae</taxon>
        <taxon>Entelegynae</taxon>
        <taxon>Araneoidea</taxon>
        <taxon>Nephilidae</taxon>
        <taxon>Trichonephila</taxon>
    </lineage>
</organism>
<comment type="caution">
    <text evidence="7">The sequence shown here is derived from an EMBL/GenBank/DDBJ whole genome shotgun (WGS) entry which is preliminary data.</text>
</comment>
<dbReference type="GO" id="GO:0000922">
    <property type="term" value="C:spindle pole"/>
    <property type="evidence" value="ECO:0007669"/>
    <property type="project" value="InterPro"/>
</dbReference>
<evidence type="ECO:0000259" key="6">
    <source>
        <dbReference type="Pfam" id="PF17681"/>
    </source>
</evidence>
<feature type="region of interest" description="Disordered" evidence="5">
    <location>
        <begin position="51"/>
        <end position="70"/>
    </location>
</feature>
<comment type="subcellular location">
    <subcellularLocation>
        <location evidence="4">Cytoplasm</location>
        <location evidence="4">Cytoskeleton</location>
        <location evidence="4">Microtubule organizing center</location>
    </subcellularLocation>
</comment>
<keyword evidence="2 4" id="KW-0493">Microtubule</keyword>
<evidence type="ECO:0000256" key="3">
    <source>
        <dbReference type="ARBA" id="ARBA00023212"/>
    </source>
</evidence>
<reference evidence="7" key="1">
    <citation type="submission" date="2020-08" db="EMBL/GenBank/DDBJ databases">
        <title>Multicomponent nature underlies the extraordinary mechanical properties of spider dragline silk.</title>
        <authorList>
            <person name="Kono N."/>
            <person name="Nakamura H."/>
            <person name="Mori M."/>
            <person name="Yoshida Y."/>
            <person name="Ohtoshi R."/>
            <person name="Malay A.D."/>
            <person name="Moran D.A.P."/>
            <person name="Tomita M."/>
            <person name="Numata K."/>
            <person name="Arakawa K."/>
        </authorList>
    </citation>
    <scope>NUCLEOTIDE SEQUENCE</scope>
</reference>
<dbReference type="InterPro" id="IPR007259">
    <property type="entry name" value="GCP"/>
</dbReference>
<evidence type="ECO:0000256" key="4">
    <source>
        <dbReference type="RuleBase" id="RU363050"/>
    </source>
</evidence>
<feature type="compositionally biased region" description="Basic and acidic residues" evidence="5">
    <location>
        <begin position="57"/>
        <end position="67"/>
    </location>
</feature>
<evidence type="ECO:0000256" key="2">
    <source>
        <dbReference type="ARBA" id="ARBA00022701"/>
    </source>
</evidence>
<keyword evidence="1 4" id="KW-0963">Cytoplasm</keyword>
<evidence type="ECO:0000256" key="5">
    <source>
        <dbReference type="SAM" id="MobiDB-lite"/>
    </source>
</evidence>
<keyword evidence="3 4" id="KW-0206">Cytoskeleton</keyword>
<keyword evidence="8" id="KW-1185">Reference proteome</keyword>
<dbReference type="Proteomes" id="UP000887159">
    <property type="component" value="Unassembled WGS sequence"/>
</dbReference>
<proteinExistence type="inferred from homology"/>
<dbReference type="InterPro" id="IPR041470">
    <property type="entry name" value="GCP_N"/>
</dbReference>
<dbReference type="GO" id="GO:0051225">
    <property type="term" value="P:spindle assembly"/>
    <property type="evidence" value="ECO:0007669"/>
    <property type="project" value="TreeGrafter"/>
</dbReference>
<dbReference type="GO" id="GO:0051321">
    <property type="term" value="P:meiotic cell cycle"/>
    <property type="evidence" value="ECO:0007669"/>
    <property type="project" value="TreeGrafter"/>
</dbReference>
<dbReference type="AlphaFoldDB" id="A0A8X6VC06"/>
<evidence type="ECO:0000313" key="7">
    <source>
        <dbReference type="EMBL" id="GFY00605.1"/>
    </source>
</evidence>
<comment type="similarity">
    <text evidence="4">Belongs to the TUBGCP family.</text>
</comment>
<evidence type="ECO:0000256" key="1">
    <source>
        <dbReference type="ARBA" id="ARBA00022490"/>
    </source>
</evidence>
<name>A0A8X6VC06_TRICX</name>
<dbReference type="GO" id="GO:0007020">
    <property type="term" value="P:microtubule nucleation"/>
    <property type="evidence" value="ECO:0007669"/>
    <property type="project" value="InterPro"/>
</dbReference>
<evidence type="ECO:0000313" key="8">
    <source>
        <dbReference type="Proteomes" id="UP000887159"/>
    </source>
</evidence>
<dbReference type="PANTHER" id="PTHR19302">
    <property type="entry name" value="GAMMA TUBULIN COMPLEX PROTEIN"/>
    <property type="match status" value="1"/>
</dbReference>
<sequence>MYRVREVDPLLTLLYKIQCDEKVKNLLVKDEPNKVNGYPFYTEKLNHTTDSQLSGKDVQKPEKDEKSKKKNVPQGIYALPDWVDQRNNLSWDFKQEPRPDFIHCGPIGVLPPNVQESRLIDDILFCLVGIDGDYVYSKKLDKHEKLFLVDDTTNVALKLLVQNMVPMFSHYSTTMSFVERNIHYEQGLVNHALSSAMRTFLKDYFVLVSQLENQHLQHNLTLQKLWFYLQPSLTTMETIANIASILTKLPAPGNRSNERRYREKDLATLKKKGRNGRSGCLKKPGREKNLLSPAELGYGINRCRIFSSVSDEWSRDLKSVQVQKQLSCRVNITRRKRQRVIGSYYSRKVRDRKRQKLEQQEQLSIEKLRLEMELSRIANQSANQNNGQTSLKNLDEIVKMVKL</sequence>
<dbReference type="GO" id="GO:0005874">
    <property type="term" value="C:microtubule"/>
    <property type="evidence" value="ECO:0007669"/>
    <property type="project" value="UniProtKB-KW"/>
</dbReference>
<dbReference type="GO" id="GO:0051011">
    <property type="term" value="F:microtubule minus-end binding"/>
    <property type="evidence" value="ECO:0007669"/>
    <property type="project" value="TreeGrafter"/>
</dbReference>